<feature type="compositionally biased region" description="Polar residues" evidence="5">
    <location>
        <begin position="67"/>
        <end position="85"/>
    </location>
</feature>
<dbReference type="InterPro" id="IPR001849">
    <property type="entry name" value="PH_domain"/>
</dbReference>
<feature type="region of interest" description="Disordered" evidence="5">
    <location>
        <begin position="388"/>
        <end position="410"/>
    </location>
</feature>
<dbReference type="GO" id="GO:0006897">
    <property type="term" value="P:endocytosis"/>
    <property type="evidence" value="ECO:0007669"/>
    <property type="project" value="TreeGrafter"/>
</dbReference>
<feature type="region of interest" description="Disordered" evidence="5">
    <location>
        <begin position="66"/>
        <end position="87"/>
    </location>
</feature>
<dbReference type="InterPro" id="IPR036598">
    <property type="entry name" value="GOLD_dom_sf"/>
</dbReference>
<evidence type="ECO:0000256" key="4">
    <source>
        <dbReference type="ARBA" id="ARBA00023121"/>
    </source>
</evidence>
<sequence>MRAAPADPESAQLPIFSQANERLFEFQQSYIVRWVKVDEGHTISWSVQPHKKSINFAIVKHPGTGATAFSSQTGETTTSDQQTEGTADPKAGLFARKDSSTAQDQLAKKGFIPIKWHGKCEADKVSVGTYDVTSGGMFGLVFDNTFSKQTSKTATFVLLTYPTGAPPQTARHLPNMQAGPIASASRTSLGKHSSPRLGAVASESVDSLHSHNAGGRGLSISGKGDGASSSHHMGTLHKRRRKKGQGYARRFFSLDYTTCTLSYYHNRNSSALRGAIPLSLAAIAADERRREITIDSGAEVWHLRASNPKEFNDWARALERASRIARGLETLISDIIPETTRTPQGAVAVHKNPQDEDREWNQVETLVSRVVGTRDALRRLVKDMAVQKHANSSHGSLLSPGTPTVPEDSDGYFTQQQAEKRPFWKRKASATTPLTPQALQSAVSSTLAVPTPSSATLGLPANGAKKGYGKLQEERNTYEHCAALLNDLDSVVVEFSNLLAASKRRRLPVAGAAASRHSFESTSTSDEFFDAEVGDVAASQNQLMIIDHQSEDSACSAAEEDINDTSSVSSIEDEDEYSHTAKGAASLFPIKPKSLAPLPIPDKVIRRKTIPAAKVAPPSLIAFVRKNVGKDLSTISMPVSANEPTSLLQRVAEQLEYAQLLDSAAQQGQAKDRLLYVTAFAISQFSGGRAKERAIRKPFNPLLGETFELVRSEPEVPGGFRLLVEKVSHRPVRLAMQADSALWSFSQSPAPSQKFWGKSAEITTEGRVRVSLHLPDGSDELYSWNIATVFLRNVVMGEKYVEPVGTMHVANDSTGAKATIEFRSKGVFGGRGEDVQVELYSADGSHAGASLTGTWTGALKAMPGGKEIWKVGSLVDNASTTYGMTTFAAGLNEVTHLEKGKLPPTDTRLRPDQRLAEQGDLDEAEEWKVRLEEAQRERRRAMEENGEEYKPRWFVKVDTGSAAGEAGEEVWRLKGGKEGYWEERGRGGWSGLVDIFAG</sequence>
<dbReference type="Pfam" id="PF01237">
    <property type="entry name" value="Oxysterol_BP"/>
    <property type="match status" value="1"/>
</dbReference>
<dbReference type="GO" id="GO:0120009">
    <property type="term" value="P:intermembrane lipid transfer"/>
    <property type="evidence" value="ECO:0007669"/>
    <property type="project" value="UniProtKB-ARBA"/>
</dbReference>
<evidence type="ECO:0000256" key="3">
    <source>
        <dbReference type="ARBA" id="ARBA00023055"/>
    </source>
</evidence>
<evidence type="ECO:0000259" key="6">
    <source>
        <dbReference type="PROSITE" id="PS50003"/>
    </source>
</evidence>
<keyword evidence="3" id="KW-0445">Lipid transport</keyword>
<comment type="similarity">
    <text evidence="1">Belongs to the OSBP family.</text>
</comment>
<reference evidence="7" key="1">
    <citation type="submission" date="2023-06" db="EMBL/GenBank/DDBJ databases">
        <title>Genome-scale phylogeny and comparative genomics of the fungal order Sordariales.</title>
        <authorList>
            <consortium name="Lawrence Berkeley National Laboratory"/>
            <person name="Hensen N."/>
            <person name="Bonometti L."/>
            <person name="Westerberg I."/>
            <person name="Brannstrom I.O."/>
            <person name="Guillou S."/>
            <person name="Cros-Aarteil S."/>
            <person name="Calhoun S."/>
            <person name="Haridas S."/>
            <person name="Kuo A."/>
            <person name="Mondo S."/>
            <person name="Pangilinan J."/>
            <person name="Riley R."/>
            <person name="Labutti K."/>
            <person name="Andreopoulos B."/>
            <person name="Lipzen A."/>
            <person name="Chen C."/>
            <person name="Yanf M."/>
            <person name="Daum C."/>
            <person name="Ng V."/>
            <person name="Clum A."/>
            <person name="Steindorff A."/>
            <person name="Ohm R."/>
            <person name="Martin F."/>
            <person name="Silar P."/>
            <person name="Natvig D."/>
            <person name="Lalanne C."/>
            <person name="Gautier V."/>
            <person name="Ament-Velasquez S.L."/>
            <person name="Kruys A."/>
            <person name="Hutchinson M.I."/>
            <person name="Powell A.J."/>
            <person name="Barry K."/>
            <person name="Miller A.N."/>
            <person name="Grigoriev I.V."/>
            <person name="Debuchy R."/>
            <person name="Gladieux P."/>
            <person name="Thoren M.H."/>
            <person name="Johannesson H."/>
        </authorList>
    </citation>
    <scope>NUCLEOTIDE SEQUENCE</scope>
    <source>
        <strain evidence="7">CBS 606.72</strain>
    </source>
</reference>
<dbReference type="Pfam" id="PF15409">
    <property type="entry name" value="PH_8"/>
    <property type="match status" value="1"/>
</dbReference>
<evidence type="ECO:0000313" key="7">
    <source>
        <dbReference type="EMBL" id="KAK0614145.1"/>
    </source>
</evidence>
<dbReference type="InterPro" id="IPR037239">
    <property type="entry name" value="OSBP_sf"/>
</dbReference>
<dbReference type="SMART" id="SM00233">
    <property type="entry name" value="PH"/>
    <property type="match status" value="1"/>
</dbReference>
<dbReference type="InterPro" id="IPR000648">
    <property type="entry name" value="Oxysterol-bd"/>
</dbReference>
<dbReference type="PROSITE" id="PS50003">
    <property type="entry name" value="PH_DOMAIN"/>
    <property type="match status" value="1"/>
</dbReference>
<keyword evidence="2" id="KW-0813">Transport</keyword>
<dbReference type="GO" id="GO:0034727">
    <property type="term" value="P:piecemeal microautophagy of the nucleus"/>
    <property type="evidence" value="ECO:0007669"/>
    <property type="project" value="TreeGrafter"/>
</dbReference>
<proteinExistence type="inferred from homology"/>
<dbReference type="Gene3D" id="2.30.29.30">
    <property type="entry name" value="Pleckstrin-homology domain (PH domain)/Phosphotyrosine-binding domain (PTB)"/>
    <property type="match status" value="1"/>
</dbReference>
<organism evidence="7 8">
    <name type="scientific">Immersiella caudata</name>
    <dbReference type="NCBI Taxonomy" id="314043"/>
    <lineage>
        <taxon>Eukaryota</taxon>
        <taxon>Fungi</taxon>
        <taxon>Dikarya</taxon>
        <taxon>Ascomycota</taxon>
        <taxon>Pezizomycotina</taxon>
        <taxon>Sordariomycetes</taxon>
        <taxon>Sordariomycetidae</taxon>
        <taxon>Sordariales</taxon>
        <taxon>Lasiosphaeriaceae</taxon>
        <taxon>Immersiella</taxon>
    </lineage>
</organism>
<name>A0AA39WF00_9PEZI</name>
<dbReference type="GO" id="GO:0005829">
    <property type="term" value="C:cytosol"/>
    <property type="evidence" value="ECO:0007669"/>
    <property type="project" value="TreeGrafter"/>
</dbReference>
<dbReference type="SUPFAM" id="SSF50729">
    <property type="entry name" value="PH domain-like"/>
    <property type="match status" value="1"/>
</dbReference>
<dbReference type="Gene3D" id="2.60.120.680">
    <property type="entry name" value="GOLD domain"/>
    <property type="match status" value="1"/>
</dbReference>
<dbReference type="GO" id="GO:0005886">
    <property type="term" value="C:plasma membrane"/>
    <property type="evidence" value="ECO:0007669"/>
    <property type="project" value="TreeGrafter"/>
</dbReference>
<dbReference type="Gene3D" id="2.40.160.120">
    <property type="match status" value="1"/>
</dbReference>
<dbReference type="GO" id="GO:0030011">
    <property type="term" value="P:maintenance of cell polarity"/>
    <property type="evidence" value="ECO:0007669"/>
    <property type="project" value="TreeGrafter"/>
</dbReference>
<dbReference type="GO" id="GO:0006887">
    <property type="term" value="P:exocytosis"/>
    <property type="evidence" value="ECO:0007669"/>
    <property type="project" value="TreeGrafter"/>
</dbReference>
<evidence type="ECO:0000313" key="8">
    <source>
        <dbReference type="Proteomes" id="UP001175000"/>
    </source>
</evidence>
<feature type="region of interest" description="Disordered" evidence="5">
    <location>
        <begin position="183"/>
        <end position="242"/>
    </location>
</feature>
<dbReference type="GO" id="GO:0032541">
    <property type="term" value="C:cortical endoplasmic reticulum"/>
    <property type="evidence" value="ECO:0007669"/>
    <property type="project" value="TreeGrafter"/>
</dbReference>
<keyword evidence="8" id="KW-1185">Reference proteome</keyword>
<evidence type="ECO:0000256" key="1">
    <source>
        <dbReference type="ARBA" id="ARBA00008842"/>
    </source>
</evidence>
<dbReference type="GO" id="GO:0097038">
    <property type="term" value="C:perinuclear endoplasmic reticulum"/>
    <property type="evidence" value="ECO:0007669"/>
    <property type="project" value="TreeGrafter"/>
</dbReference>
<feature type="domain" description="PH" evidence="6">
    <location>
        <begin position="229"/>
        <end position="323"/>
    </location>
</feature>
<dbReference type="AlphaFoldDB" id="A0AA39WF00"/>
<evidence type="ECO:0000256" key="2">
    <source>
        <dbReference type="ARBA" id="ARBA00022448"/>
    </source>
</evidence>
<dbReference type="SUPFAM" id="SSF144000">
    <property type="entry name" value="Oxysterol-binding protein-like"/>
    <property type="match status" value="1"/>
</dbReference>
<feature type="compositionally biased region" description="Polar residues" evidence="5">
    <location>
        <begin position="389"/>
        <end position="402"/>
    </location>
</feature>
<evidence type="ECO:0000256" key="5">
    <source>
        <dbReference type="SAM" id="MobiDB-lite"/>
    </source>
</evidence>
<dbReference type="Gene3D" id="3.30.70.3490">
    <property type="match status" value="1"/>
</dbReference>
<keyword evidence="4" id="KW-0446">Lipid-binding</keyword>
<dbReference type="InterPro" id="IPR011993">
    <property type="entry name" value="PH-like_dom_sf"/>
</dbReference>
<gene>
    <name evidence="7" type="ORF">B0T14DRAFT_297854</name>
</gene>
<protein>
    <submittedName>
        <fullName evidence="7">Oxysterol binding protein</fullName>
    </submittedName>
</protein>
<dbReference type="PANTHER" id="PTHR10972">
    <property type="entry name" value="OXYSTEROL-BINDING PROTEIN-RELATED"/>
    <property type="match status" value="1"/>
</dbReference>
<dbReference type="Proteomes" id="UP001175000">
    <property type="component" value="Unassembled WGS sequence"/>
</dbReference>
<dbReference type="EMBL" id="JAULSU010000006">
    <property type="protein sequence ID" value="KAK0614145.1"/>
    <property type="molecule type" value="Genomic_DNA"/>
</dbReference>
<dbReference type="InterPro" id="IPR041680">
    <property type="entry name" value="PH_8"/>
</dbReference>
<dbReference type="CDD" id="cd13289">
    <property type="entry name" value="PH_Osh3p_yeast"/>
    <property type="match status" value="1"/>
</dbReference>
<dbReference type="PANTHER" id="PTHR10972:SF203">
    <property type="entry name" value="OXYSTEROL-BINDING PROTEIN HOMOLOG 3"/>
    <property type="match status" value="1"/>
</dbReference>
<dbReference type="FunFam" id="2.30.29.30:FF:000369">
    <property type="entry name" value="Oxysterol binding protein"/>
    <property type="match status" value="1"/>
</dbReference>
<dbReference type="GO" id="GO:0035621">
    <property type="term" value="P:ER to Golgi ceramide transport"/>
    <property type="evidence" value="ECO:0007669"/>
    <property type="project" value="TreeGrafter"/>
</dbReference>
<dbReference type="FunFam" id="2.40.160.120:FF:000001">
    <property type="entry name" value="Oxysterol-binding protein"/>
    <property type="match status" value="1"/>
</dbReference>
<accession>A0AA39WF00</accession>
<comment type="caution">
    <text evidence="7">The sequence shown here is derived from an EMBL/GenBank/DDBJ whole genome shotgun (WGS) entry which is preliminary data.</text>
</comment>
<dbReference type="GO" id="GO:0032934">
    <property type="term" value="F:sterol binding"/>
    <property type="evidence" value="ECO:0007669"/>
    <property type="project" value="TreeGrafter"/>
</dbReference>
<dbReference type="SUPFAM" id="SSF101576">
    <property type="entry name" value="Supernatant protein factor (SPF), C-terminal domain"/>
    <property type="match status" value="1"/>
</dbReference>